<dbReference type="InterPro" id="IPR025004">
    <property type="entry name" value="SenN/SenS"/>
</dbReference>
<reference evidence="1 2" key="1">
    <citation type="submission" date="2016-10" db="EMBL/GenBank/DDBJ databases">
        <authorList>
            <person name="de Groot N.N."/>
        </authorList>
    </citation>
    <scope>NUCLEOTIDE SEQUENCE [LARGE SCALE GENOMIC DNA]</scope>
    <source>
        <strain evidence="1 2">DSM 21632</strain>
    </source>
</reference>
<organism evidence="1 2">
    <name type="scientific">Alteribacillus persepolensis</name>
    <dbReference type="NCBI Taxonomy" id="568899"/>
    <lineage>
        <taxon>Bacteria</taxon>
        <taxon>Bacillati</taxon>
        <taxon>Bacillota</taxon>
        <taxon>Bacilli</taxon>
        <taxon>Bacillales</taxon>
        <taxon>Bacillaceae</taxon>
        <taxon>Alteribacillus</taxon>
    </lineage>
</organism>
<dbReference type="OrthoDB" id="2991278at2"/>
<evidence type="ECO:0000313" key="1">
    <source>
        <dbReference type="EMBL" id="SDH01585.1"/>
    </source>
</evidence>
<accession>A0A1G7YZ38</accession>
<dbReference type="Proteomes" id="UP000199163">
    <property type="component" value="Unassembled WGS sequence"/>
</dbReference>
<protein>
    <submittedName>
        <fullName evidence="1">Fur-regulated basic protein B</fullName>
    </submittedName>
</protein>
<dbReference type="Pfam" id="PF13040">
    <property type="entry name" value="Fur_reg_FbpB"/>
    <property type="match status" value="1"/>
</dbReference>
<dbReference type="RefSeq" id="WP_139184694.1">
    <property type="nucleotide sequence ID" value="NZ_FNDK01000001.1"/>
</dbReference>
<evidence type="ECO:0000313" key="2">
    <source>
        <dbReference type="Proteomes" id="UP000199163"/>
    </source>
</evidence>
<dbReference type="EMBL" id="FNDK01000001">
    <property type="protein sequence ID" value="SDH01585.1"/>
    <property type="molecule type" value="Genomic_DNA"/>
</dbReference>
<gene>
    <name evidence="1" type="ORF">SAMN05192534_101327</name>
</gene>
<proteinExistence type="predicted"/>
<dbReference type="STRING" id="568899.SAMN05192534_101327"/>
<name>A0A1G7YZ38_9BACI</name>
<dbReference type="AlphaFoldDB" id="A0A1G7YZ38"/>
<sequence length="41" mass="5025">MKKKKRISLKELLEENKQEILNNPSILDKIEERWENKKAMK</sequence>
<keyword evidence="2" id="KW-1185">Reference proteome</keyword>